<feature type="compositionally biased region" description="Pro residues" evidence="1">
    <location>
        <begin position="416"/>
        <end position="428"/>
    </location>
</feature>
<feature type="compositionally biased region" description="Basic residues" evidence="1">
    <location>
        <begin position="471"/>
        <end position="481"/>
    </location>
</feature>
<gene>
    <name evidence="2" type="primary">PNISR_1</name>
    <name evidence="2" type="ORF">FJT64_016862</name>
</gene>
<feature type="compositionally biased region" description="Basic and acidic residues" evidence="1">
    <location>
        <begin position="342"/>
        <end position="352"/>
    </location>
</feature>
<keyword evidence="3" id="KW-1185">Reference proteome</keyword>
<reference evidence="2 3" key="1">
    <citation type="submission" date="2019-07" db="EMBL/GenBank/DDBJ databases">
        <title>Draft genome assembly of a fouling barnacle, Amphibalanus amphitrite (Darwin, 1854): The first reference genome for Thecostraca.</title>
        <authorList>
            <person name="Kim W."/>
        </authorList>
    </citation>
    <scope>NUCLEOTIDE SEQUENCE [LARGE SCALE GENOMIC DNA]</scope>
    <source>
        <strain evidence="2">SNU_AA5</strain>
        <tissue evidence="2">Soma without cirri and trophi</tissue>
    </source>
</reference>
<sequence length="545" mass="59039">MELDDGGKEETVALSGAVDGDPTALQRQPAAAGAAAALQHLAMGAEFPADAYVYRLGLGLVAVHRRLELAAAAAGQGQQQPAAAAGGNDQAAVEYNHGAQQRRPYQGYWTDSERPPPFLKAQQGVGPEQSNGSDAVHPVSLDAAKRRTLPLWIRQGLEKMEEDKRKATERETARQARDQLLRSRREQEALAPADPLRPDKSKFDSSSEDSASDGERDAEEDGDQREQSPAAPEPPPDTGGAGRRARPEPEPESPAATLLLMTPEERQQVTVALVRRFLTELLLDVTGSEMRDLAEEVLQRQRDKAPQKRVQAVPTVSRPLGLGLAMYGSGSSDSESDSDSGDDSKRPRRADGSGDDSDSDAELEAAIRRRRQEFAVREREIMARLQTEQQEEEEQEQGRGGERSAVHEEPQRPKHPPPPPPPERPASPPATTAAGGGETRHPAPAARASPASRRSPSDSVGSASSAARSRTSGKKKKKKKDRERERRSRRSESSERLVAPLDSRSELGRLRSQVSQLQCSSHCGEPPYRAQTASPGRFASSKALD</sequence>
<feature type="compositionally biased region" description="Basic and acidic residues" evidence="1">
    <location>
        <begin position="1"/>
        <end position="11"/>
    </location>
</feature>
<dbReference type="AlphaFoldDB" id="A0A6A4XB23"/>
<feature type="region of interest" description="Disordered" evidence="1">
    <location>
        <begin position="381"/>
        <end position="545"/>
    </location>
</feature>
<name>A0A6A4XB23_AMPAM</name>
<evidence type="ECO:0000313" key="3">
    <source>
        <dbReference type="Proteomes" id="UP000440578"/>
    </source>
</evidence>
<feature type="compositionally biased region" description="Polar residues" evidence="1">
    <location>
        <begin position="512"/>
        <end position="521"/>
    </location>
</feature>
<comment type="caution">
    <text evidence="2">The sequence shown here is derived from an EMBL/GenBank/DDBJ whole genome shotgun (WGS) entry which is preliminary data.</text>
</comment>
<proteinExistence type="predicted"/>
<dbReference type="Proteomes" id="UP000440578">
    <property type="component" value="Unassembled WGS sequence"/>
</dbReference>
<feature type="compositionally biased region" description="Acidic residues" evidence="1">
    <location>
        <begin position="206"/>
        <end position="223"/>
    </location>
</feature>
<protein>
    <submittedName>
        <fullName evidence="2">Arginine/serine-rich protein PNISR</fullName>
    </submittedName>
</protein>
<feature type="compositionally biased region" description="Basic and acidic residues" evidence="1">
    <location>
        <begin position="196"/>
        <end position="205"/>
    </location>
</feature>
<dbReference type="OrthoDB" id="10065820at2759"/>
<dbReference type="EMBL" id="VIIS01000173">
    <property type="protein sequence ID" value="KAF0312408.1"/>
    <property type="molecule type" value="Genomic_DNA"/>
</dbReference>
<organism evidence="2 3">
    <name type="scientific">Amphibalanus amphitrite</name>
    <name type="common">Striped barnacle</name>
    <name type="synonym">Balanus amphitrite</name>
    <dbReference type="NCBI Taxonomy" id="1232801"/>
    <lineage>
        <taxon>Eukaryota</taxon>
        <taxon>Metazoa</taxon>
        <taxon>Ecdysozoa</taxon>
        <taxon>Arthropoda</taxon>
        <taxon>Crustacea</taxon>
        <taxon>Multicrustacea</taxon>
        <taxon>Cirripedia</taxon>
        <taxon>Thoracica</taxon>
        <taxon>Thoracicalcarea</taxon>
        <taxon>Balanomorpha</taxon>
        <taxon>Balanoidea</taxon>
        <taxon>Balanidae</taxon>
        <taxon>Amphibalaninae</taxon>
        <taxon>Amphibalanus</taxon>
    </lineage>
</organism>
<feature type="region of interest" description="Disordered" evidence="1">
    <location>
        <begin position="182"/>
        <end position="263"/>
    </location>
</feature>
<dbReference type="Pfam" id="PF15996">
    <property type="entry name" value="PNISR"/>
    <property type="match status" value="1"/>
</dbReference>
<dbReference type="PANTHER" id="PTHR31518">
    <property type="entry name" value="ARGININE/SERINE-RICH PROTEIN PNISR"/>
    <property type="match status" value="1"/>
</dbReference>
<dbReference type="InterPro" id="IPR031937">
    <property type="entry name" value="PNISR"/>
</dbReference>
<evidence type="ECO:0000256" key="1">
    <source>
        <dbReference type="SAM" id="MobiDB-lite"/>
    </source>
</evidence>
<feature type="region of interest" description="Disordered" evidence="1">
    <location>
        <begin position="107"/>
        <end position="141"/>
    </location>
</feature>
<feature type="region of interest" description="Disordered" evidence="1">
    <location>
        <begin position="298"/>
        <end position="366"/>
    </location>
</feature>
<dbReference type="EMBL" id="VIIS01000173">
    <property type="protein sequence ID" value="KAF0312409.1"/>
    <property type="molecule type" value="Genomic_DNA"/>
</dbReference>
<feature type="region of interest" description="Disordered" evidence="1">
    <location>
        <begin position="1"/>
        <end position="24"/>
    </location>
</feature>
<evidence type="ECO:0000313" key="2">
    <source>
        <dbReference type="EMBL" id="KAF0312408.1"/>
    </source>
</evidence>
<feature type="compositionally biased region" description="Basic and acidic residues" evidence="1">
    <location>
        <begin position="482"/>
        <end position="495"/>
    </location>
</feature>
<feature type="compositionally biased region" description="Basic and acidic residues" evidence="1">
    <location>
        <begin position="396"/>
        <end position="412"/>
    </location>
</feature>
<feature type="compositionally biased region" description="Acidic residues" evidence="1">
    <location>
        <begin position="353"/>
        <end position="363"/>
    </location>
</feature>
<accession>A0A6A4XB23</accession>
<feature type="compositionally biased region" description="Low complexity" evidence="1">
    <location>
        <begin position="442"/>
        <end position="470"/>
    </location>
</feature>